<dbReference type="Proteomes" id="UP000444960">
    <property type="component" value="Unassembled WGS sequence"/>
</dbReference>
<keyword evidence="1" id="KW-0472">Membrane</keyword>
<comment type="caution">
    <text evidence="2">The sequence shown here is derived from an EMBL/GenBank/DDBJ whole genome shotgun (WGS) entry which is preliminary data.</text>
</comment>
<dbReference type="OrthoDB" id="2014935at2"/>
<proteinExistence type="predicted"/>
<feature type="transmembrane region" description="Helical" evidence="1">
    <location>
        <begin position="158"/>
        <end position="177"/>
    </location>
</feature>
<organism evidence="2 3">
    <name type="scientific">Gordonia spumicola</name>
    <dbReference type="NCBI Taxonomy" id="589161"/>
    <lineage>
        <taxon>Bacteria</taxon>
        <taxon>Bacillati</taxon>
        <taxon>Actinomycetota</taxon>
        <taxon>Actinomycetes</taxon>
        <taxon>Mycobacteriales</taxon>
        <taxon>Gordoniaceae</taxon>
        <taxon>Gordonia</taxon>
    </lineage>
</organism>
<evidence type="ECO:0000313" key="3">
    <source>
        <dbReference type="Proteomes" id="UP000444960"/>
    </source>
</evidence>
<keyword evidence="1" id="KW-1133">Transmembrane helix</keyword>
<dbReference type="AlphaFoldDB" id="A0A7I9V779"/>
<protein>
    <submittedName>
        <fullName evidence="2">Exporter of polyketide antibiotics</fullName>
    </submittedName>
</protein>
<feature type="transmembrane region" description="Helical" evidence="1">
    <location>
        <begin position="234"/>
        <end position="254"/>
    </location>
</feature>
<feature type="transmembrane region" description="Helical" evidence="1">
    <location>
        <begin position="77"/>
        <end position="98"/>
    </location>
</feature>
<accession>A0A7I9V779</accession>
<reference evidence="3" key="1">
    <citation type="submission" date="2019-06" db="EMBL/GenBank/DDBJ databases">
        <title>Gordonia isolated from sludge of a wastewater treatment plant.</title>
        <authorList>
            <person name="Tamura T."/>
            <person name="Aoyama K."/>
            <person name="Kang Y."/>
            <person name="Saito S."/>
            <person name="Akiyama N."/>
            <person name="Yazawa K."/>
            <person name="Gonoi T."/>
            <person name="Mikami Y."/>
        </authorList>
    </citation>
    <scope>NUCLEOTIDE SEQUENCE [LARGE SCALE GENOMIC DNA]</scope>
    <source>
        <strain evidence="3">NBRC 107696</strain>
    </source>
</reference>
<feature type="transmembrane region" description="Helical" evidence="1">
    <location>
        <begin position="295"/>
        <end position="318"/>
    </location>
</feature>
<feature type="transmembrane region" description="Helical" evidence="1">
    <location>
        <begin position="382"/>
        <end position="404"/>
    </location>
</feature>
<evidence type="ECO:0000313" key="2">
    <source>
        <dbReference type="EMBL" id="GEE01084.1"/>
    </source>
</evidence>
<feature type="transmembrane region" description="Helical" evidence="1">
    <location>
        <begin position="189"/>
        <end position="214"/>
    </location>
</feature>
<dbReference type="RefSeq" id="WP_161894926.1">
    <property type="nucleotide sequence ID" value="NZ_BJOV01000003.1"/>
</dbReference>
<feature type="transmembrane region" description="Helical" evidence="1">
    <location>
        <begin position="338"/>
        <end position="361"/>
    </location>
</feature>
<dbReference type="EMBL" id="BJOV01000003">
    <property type="protein sequence ID" value="GEE01084.1"/>
    <property type="molecule type" value="Genomic_DNA"/>
</dbReference>
<evidence type="ECO:0000256" key="1">
    <source>
        <dbReference type="SAM" id="Phobius"/>
    </source>
</evidence>
<keyword evidence="1" id="KW-0812">Transmembrane</keyword>
<keyword evidence="3" id="KW-1185">Reference proteome</keyword>
<feature type="transmembrane region" description="Helical" evidence="1">
    <location>
        <begin position="499"/>
        <end position="520"/>
    </location>
</feature>
<sequence>MSGLPLLLRAGIRRDRVIAPLTVVLFVLVNVSTAASIRAMYSSPEQVATLRAGAGSNTAFVFLLGPLPADTSQAALVSWRAGLFMIAALGVCAVMTVVRQTRREEEAGRTELVLAAGVGRVVPLAAGCLVAAATVLVASAGMAAVIGLSGGGAAPTAIVFGQYACTGLAAVGVAAVCSEAAASAHSANIAAASIVAGGYLLRGVGDAAADLSWLRWTNPIGWAERMAPFDDDNLVPGLASLGVAVGGMLVAGWVRRRRDLGSGLFGRRAGPSHGPAGWSTTGIVWRLTRTQTSSWASGTAVYAFVVGFLSSQVADFAAGNAYVEKIIDATGAGGITDGFVVAMTGFLAVAAAGGGVAIVVSMRAEERAGRAELMLAAPVSRLRMYGVYLGWAAAAAVAVLGFAASGVGLGSWASGGDAVHVAGLAFTTAAVSVPAVTLVVAVVAALYGLRSSFAVAGWPIVLSALVLGPLGDLVGVPSWLRRVSPFTHVPAVPVTASAWLPLLVTTVLTLTVAAVGALLYRGRDIG</sequence>
<name>A0A7I9V779_9ACTN</name>
<feature type="transmembrane region" description="Helical" evidence="1">
    <location>
        <begin position="424"/>
        <end position="449"/>
    </location>
</feature>
<feature type="transmembrane region" description="Helical" evidence="1">
    <location>
        <begin position="118"/>
        <end position="146"/>
    </location>
</feature>
<feature type="transmembrane region" description="Helical" evidence="1">
    <location>
        <begin position="21"/>
        <end position="41"/>
    </location>
</feature>
<gene>
    <name evidence="2" type="ORF">nbrc107696_15300</name>
</gene>
<feature type="transmembrane region" description="Helical" evidence="1">
    <location>
        <begin position="456"/>
        <end position="479"/>
    </location>
</feature>